<keyword evidence="5" id="KW-0221">Differentiation</keyword>
<feature type="compositionally biased region" description="Low complexity" evidence="11">
    <location>
        <begin position="182"/>
        <end position="192"/>
    </location>
</feature>
<feature type="domain" description="Ig-like" evidence="12">
    <location>
        <begin position="7"/>
        <end position="131"/>
    </location>
</feature>
<evidence type="ECO:0000256" key="7">
    <source>
        <dbReference type="ARBA" id="ARBA00023180"/>
    </source>
</evidence>
<dbReference type="GO" id="GO:0090336">
    <property type="term" value="P:positive regulation of brown fat cell differentiation"/>
    <property type="evidence" value="ECO:0007669"/>
    <property type="project" value="UniProtKB-ARBA"/>
</dbReference>
<keyword evidence="4" id="KW-0732">Signal</keyword>
<evidence type="ECO:0000256" key="4">
    <source>
        <dbReference type="ARBA" id="ARBA00022729"/>
    </source>
</evidence>
<dbReference type="AlphaFoldDB" id="A0A0F8BZJ8"/>
<protein>
    <recommendedName>
        <fullName evidence="10">V-set and transmembrane domain-containing protein 2A</fullName>
    </recommendedName>
</protein>
<sequence length="253" mass="27875">FLPSFHPSFFLSSAGRFTDLPSNMTVKEGQNIEMACAFQSGTASVYLEIQWWFVKAPEPTDSEEDVDAEEMEMIPEPDPDDEGTKISTVKVQGNDISHKLQISRVSKSDEGLYECRVTRANYGEIVEYKAQAWLKVNVTARPRRPLPPPKKSSPLHLTDKKPRKSSSSLGQDNMNSDQRVASTSTSHTSSNTAKHNPGSGSPIFLSADILKIFSSTSTLLSLHSTLIMAARSTQQSLPMLSQAMLPSLQELTL</sequence>
<gene>
    <name evidence="13" type="ORF">EH28_03219</name>
</gene>
<dbReference type="EMBL" id="KQ041903">
    <property type="protein sequence ID" value="KKF21317.1"/>
    <property type="molecule type" value="Genomic_DNA"/>
</dbReference>
<dbReference type="InterPro" id="IPR013106">
    <property type="entry name" value="Ig_V-set"/>
</dbReference>
<evidence type="ECO:0000256" key="10">
    <source>
        <dbReference type="ARBA" id="ARBA00068296"/>
    </source>
</evidence>
<dbReference type="GO" id="GO:0070352">
    <property type="term" value="P:positive regulation of white fat cell proliferation"/>
    <property type="evidence" value="ECO:0007669"/>
    <property type="project" value="UniProtKB-ARBA"/>
</dbReference>
<keyword evidence="13" id="KW-0472">Membrane</keyword>
<comment type="function">
    <text evidence="9">Plays a role in the regulation of the early stage of white and brown preadipocyte cell differentiation. Promotes adipogenic commitment of preadipocytes by increasing gene expression of the transcription factor PPARG in a BMP4-dependent signaling pathway.</text>
</comment>
<dbReference type="GO" id="GO:0005576">
    <property type="term" value="C:extracellular region"/>
    <property type="evidence" value="ECO:0007669"/>
    <property type="project" value="UniProtKB-SubCell"/>
</dbReference>
<dbReference type="InterPro" id="IPR003599">
    <property type="entry name" value="Ig_sub"/>
</dbReference>
<dbReference type="FunFam" id="2.60.40.10:FF:000530">
    <property type="entry name" value="V-set and transmembrane domain containing 2A"/>
    <property type="match status" value="1"/>
</dbReference>
<dbReference type="InterPro" id="IPR051102">
    <property type="entry name" value="IgSF_V-set/TM_domain"/>
</dbReference>
<evidence type="ECO:0000313" key="13">
    <source>
        <dbReference type="EMBL" id="KKF21317.1"/>
    </source>
</evidence>
<dbReference type="Gene3D" id="2.60.40.10">
    <property type="entry name" value="Immunoglobulins"/>
    <property type="match status" value="1"/>
</dbReference>
<keyword evidence="6" id="KW-1015">Disulfide bond</keyword>
<dbReference type="Pfam" id="PF07686">
    <property type="entry name" value="V-set"/>
    <property type="match status" value="1"/>
</dbReference>
<feature type="compositionally biased region" description="Polar residues" evidence="11">
    <location>
        <begin position="165"/>
        <end position="181"/>
    </location>
</feature>
<dbReference type="PANTHER" id="PTHR12207:SF23">
    <property type="entry name" value="V-SET AND TRANSMEMBRANE DOMAIN-CONTAINING PROTEIN 2A"/>
    <property type="match status" value="1"/>
</dbReference>
<comment type="subcellular location">
    <subcellularLocation>
        <location evidence="1">Secreted</location>
    </subcellularLocation>
</comment>
<feature type="region of interest" description="Disordered" evidence="11">
    <location>
        <begin position="141"/>
        <end position="200"/>
    </location>
</feature>
<dbReference type="InterPro" id="IPR013783">
    <property type="entry name" value="Ig-like_fold"/>
</dbReference>
<dbReference type="SMART" id="SM00409">
    <property type="entry name" value="IG"/>
    <property type="match status" value="1"/>
</dbReference>
<dbReference type="GO" id="GO:0030154">
    <property type="term" value="P:cell differentiation"/>
    <property type="evidence" value="ECO:0007669"/>
    <property type="project" value="UniProtKB-KW"/>
</dbReference>
<proteinExistence type="predicted"/>
<evidence type="ECO:0000256" key="5">
    <source>
        <dbReference type="ARBA" id="ARBA00022782"/>
    </source>
</evidence>
<dbReference type="GO" id="GO:0010628">
    <property type="term" value="P:positive regulation of gene expression"/>
    <property type="evidence" value="ECO:0007669"/>
    <property type="project" value="UniProtKB-ARBA"/>
</dbReference>
<dbReference type="eggNOG" id="ENOG502RKWR">
    <property type="taxonomic scope" value="Eukaryota"/>
</dbReference>
<keyword evidence="7" id="KW-0325">Glycoprotein</keyword>
<evidence type="ECO:0000259" key="12">
    <source>
        <dbReference type="PROSITE" id="PS50835"/>
    </source>
</evidence>
<feature type="non-terminal residue" evidence="13">
    <location>
        <position position="1"/>
    </location>
</feature>
<evidence type="ECO:0000256" key="6">
    <source>
        <dbReference type="ARBA" id="ARBA00023157"/>
    </source>
</evidence>
<dbReference type="PROSITE" id="PS50835">
    <property type="entry name" value="IG_LIKE"/>
    <property type="match status" value="1"/>
</dbReference>
<dbReference type="SUPFAM" id="SSF48726">
    <property type="entry name" value="Immunoglobulin"/>
    <property type="match status" value="1"/>
</dbReference>
<evidence type="ECO:0000256" key="9">
    <source>
        <dbReference type="ARBA" id="ARBA00060262"/>
    </source>
</evidence>
<comment type="subunit">
    <text evidence="2">Homodimer.</text>
</comment>
<keyword evidence="8" id="KW-0393">Immunoglobulin domain</keyword>
<name>A0A0F8BZJ8_LARCR</name>
<evidence type="ECO:0000256" key="8">
    <source>
        <dbReference type="ARBA" id="ARBA00023319"/>
    </source>
</evidence>
<evidence type="ECO:0000256" key="11">
    <source>
        <dbReference type="SAM" id="MobiDB-lite"/>
    </source>
</evidence>
<keyword evidence="3" id="KW-0964">Secreted</keyword>
<organism evidence="13">
    <name type="scientific">Larimichthys crocea</name>
    <name type="common">Large yellow croaker</name>
    <name type="synonym">Pseudosciaena crocea</name>
    <dbReference type="NCBI Taxonomy" id="215358"/>
    <lineage>
        <taxon>Eukaryota</taxon>
        <taxon>Metazoa</taxon>
        <taxon>Chordata</taxon>
        <taxon>Craniata</taxon>
        <taxon>Vertebrata</taxon>
        <taxon>Euteleostomi</taxon>
        <taxon>Actinopterygii</taxon>
        <taxon>Neopterygii</taxon>
        <taxon>Teleostei</taxon>
        <taxon>Neoteleostei</taxon>
        <taxon>Acanthomorphata</taxon>
        <taxon>Eupercaria</taxon>
        <taxon>Sciaenidae</taxon>
        <taxon>Larimichthys</taxon>
    </lineage>
</organism>
<accession>A0A0F8BZJ8</accession>
<reference evidence="13" key="1">
    <citation type="journal article" date="2015" name="PLoS Genet.">
        <title>Genome Sequencing of the Perciform Fish Larimichthys crocea Provides Insights into Molecular and Genetic Mechanisms of Stress Adaptation.</title>
        <authorList>
            <person name="Ao J."/>
            <person name="Mu Y."/>
            <person name="Xiang L.X."/>
            <person name="Fan D."/>
            <person name="Feng M."/>
            <person name="Zhang S."/>
            <person name="Shi Q."/>
            <person name="Zhu L.Y."/>
            <person name="Li T."/>
            <person name="Ding Y."/>
            <person name="Nie L."/>
            <person name="Li Q."/>
            <person name="Dong W.R."/>
            <person name="Jiang L."/>
            <person name="Sun B."/>
            <person name="Zhang X."/>
            <person name="Li M."/>
            <person name="Zhang H.Q."/>
            <person name="Xie S."/>
            <person name="Zhu Y."/>
            <person name="Jiang X."/>
            <person name="Wang X."/>
            <person name="Mu P."/>
            <person name="Chen W."/>
            <person name="Yue Z."/>
            <person name="Wang Z."/>
            <person name="Wang J."/>
            <person name="Shao J.Z."/>
            <person name="Chen X."/>
        </authorList>
    </citation>
    <scope>NUCLEOTIDE SEQUENCE [LARGE SCALE GENOMIC DNA]</scope>
    <source>
        <strain evidence="13">SSNF</strain>
        <tissue evidence="13">Blood</tissue>
    </source>
</reference>
<evidence type="ECO:0000256" key="1">
    <source>
        <dbReference type="ARBA" id="ARBA00004613"/>
    </source>
</evidence>
<dbReference type="PANTHER" id="PTHR12207">
    <property type="entry name" value="V-SET AND TRANSMEMBRANE DOMAIN-CONTAINING PROTEIN"/>
    <property type="match status" value="1"/>
</dbReference>
<dbReference type="InterPro" id="IPR036179">
    <property type="entry name" value="Ig-like_dom_sf"/>
</dbReference>
<dbReference type="InterPro" id="IPR007110">
    <property type="entry name" value="Ig-like_dom"/>
</dbReference>
<keyword evidence="13" id="KW-0812">Transmembrane</keyword>
<dbReference type="GO" id="GO:0016020">
    <property type="term" value="C:membrane"/>
    <property type="evidence" value="ECO:0007669"/>
    <property type="project" value="TreeGrafter"/>
</dbReference>
<evidence type="ECO:0000256" key="3">
    <source>
        <dbReference type="ARBA" id="ARBA00022525"/>
    </source>
</evidence>
<evidence type="ECO:0000256" key="2">
    <source>
        <dbReference type="ARBA" id="ARBA00011738"/>
    </source>
</evidence>